<keyword evidence="2" id="KW-0229">DNA integration</keyword>
<evidence type="ECO:0000256" key="5">
    <source>
        <dbReference type="PROSITE-ProRule" id="PRU01248"/>
    </source>
</evidence>
<dbReference type="InterPro" id="IPR050090">
    <property type="entry name" value="Tyrosine_recombinase_XerCD"/>
</dbReference>
<dbReference type="CDD" id="cd00397">
    <property type="entry name" value="DNA_BRE_C"/>
    <property type="match status" value="1"/>
</dbReference>
<dbReference type="InterPro" id="IPR010998">
    <property type="entry name" value="Integrase_recombinase_N"/>
</dbReference>
<organism evidence="7 8">
    <name type="scientific">Erwinia mallotivora</name>
    <dbReference type="NCBI Taxonomy" id="69222"/>
    <lineage>
        <taxon>Bacteria</taxon>
        <taxon>Pseudomonadati</taxon>
        <taxon>Pseudomonadota</taxon>
        <taxon>Gammaproteobacteria</taxon>
        <taxon>Enterobacterales</taxon>
        <taxon>Erwiniaceae</taxon>
        <taxon>Erwinia</taxon>
    </lineage>
</organism>
<evidence type="ECO:0000313" key="7">
    <source>
        <dbReference type="EMBL" id="EXU74117.1"/>
    </source>
</evidence>
<evidence type="ECO:0000256" key="2">
    <source>
        <dbReference type="ARBA" id="ARBA00022908"/>
    </source>
</evidence>
<dbReference type="Gene3D" id="1.10.443.10">
    <property type="entry name" value="Intergrase catalytic core"/>
    <property type="match status" value="1"/>
</dbReference>
<dbReference type="Proteomes" id="UP000019918">
    <property type="component" value="Unassembled WGS sequence"/>
</dbReference>
<evidence type="ECO:0000259" key="6">
    <source>
        <dbReference type="PROSITE" id="PS51900"/>
    </source>
</evidence>
<protein>
    <submittedName>
        <fullName evidence="7">Recombinase XerD</fullName>
    </submittedName>
</protein>
<dbReference type="InterPro" id="IPR002104">
    <property type="entry name" value="Integrase_catalytic"/>
</dbReference>
<dbReference type="PANTHER" id="PTHR30349:SF41">
    <property type="entry name" value="INTEGRASE_RECOMBINASE PROTEIN MJ0367-RELATED"/>
    <property type="match status" value="1"/>
</dbReference>
<evidence type="ECO:0000256" key="1">
    <source>
        <dbReference type="ARBA" id="ARBA00008857"/>
    </source>
</evidence>
<dbReference type="GO" id="GO:0015074">
    <property type="term" value="P:DNA integration"/>
    <property type="evidence" value="ECO:0007669"/>
    <property type="project" value="UniProtKB-KW"/>
</dbReference>
<dbReference type="STRING" id="69222.BG55_19030"/>
<gene>
    <name evidence="7" type="ORF">BG55_19030</name>
</gene>
<evidence type="ECO:0000313" key="8">
    <source>
        <dbReference type="Proteomes" id="UP000019918"/>
    </source>
</evidence>
<sequence length="329" mass="38029">MNGDNADGCWQLLMEKYFLHKQLKEQTELSYVKVVDNFRKYAGLICGPQDITRCDVLAWRHHELEEQGASLQTWNNKVAYLRALYNFWIRQQLIDSEDNPFNSTAVKSPEKIRETLSDTQMTRVALVMQQFEDAEKRAAGDLPNCALYPVWYWRIVLDTLRFTGMRQNQLLHIRLKDIRINEGAIELSIQGSKTCRERTFPIVSHLRPQLKVLIDRAQASGATLSDRLFHYERFVTMPCDREKLAAIPSLQPLRSFFRRLSNECGFFVTPHRLGHTLLKSPERNLHLVKERPNHSSTSNTTANREITARTLAQDLSLYADKPAKRANGG</sequence>
<evidence type="ECO:0000256" key="4">
    <source>
        <dbReference type="ARBA" id="ARBA00023172"/>
    </source>
</evidence>
<feature type="domain" description="Core-binding (CB)" evidence="6">
    <location>
        <begin position="8"/>
        <end position="89"/>
    </location>
</feature>
<keyword evidence="4" id="KW-0233">DNA recombination</keyword>
<name>A0A014PTE4_9GAMM</name>
<evidence type="ECO:0000256" key="3">
    <source>
        <dbReference type="ARBA" id="ARBA00023125"/>
    </source>
</evidence>
<proteinExistence type="inferred from homology"/>
<dbReference type="EMBL" id="JFHN01000066">
    <property type="protein sequence ID" value="EXU74117.1"/>
    <property type="molecule type" value="Genomic_DNA"/>
</dbReference>
<dbReference type="Pfam" id="PF02899">
    <property type="entry name" value="Phage_int_SAM_1"/>
    <property type="match status" value="1"/>
</dbReference>
<comment type="caution">
    <text evidence="7">The sequence shown here is derived from an EMBL/GenBank/DDBJ whole genome shotgun (WGS) entry which is preliminary data.</text>
</comment>
<dbReference type="SUPFAM" id="SSF56349">
    <property type="entry name" value="DNA breaking-rejoining enzymes"/>
    <property type="match status" value="1"/>
</dbReference>
<reference evidence="7 8" key="1">
    <citation type="submission" date="2014-02" db="EMBL/GenBank/DDBJ databases">
        <title>Draft genome of Erwinia mallotivora strain BT-MARDI, a papaya dieback pathogen.</title>
        <authorList>
            <person name="Redzuan R."/>
            <person name="Abu Bakar N."/>
            <person name="Badrun R."/>
            <person name="Mohd Raih M.F."/>
            <person name="Rozano L."/>
            <person name="Mat Amin N."/>
        </authorList>
    </citation>
    <scope>NUCLEOTIDE SEQUENCE [LARGE SCALE GENOMIC DNA]</scope>
    <source>
        <strain evidence="7 8">BT-MARDI</strain>
    </source>
</reference>
<dbReference type="InterPro" id="IPR013762">
    <property type="entry name" value="Integrase-like_cat_sf"/>
</dbReference>
<dbReference type="InterPro" id="IPR004107">
    <property type="entry name" value="Integrase_SAM-like_N"/>
</dbReference>
<keyword evidence="8" id="KW-1185">Reference proteome</keyword>
<dbReference type="PROSITE" id="PS51900">
    <property type="entry name" value="CB"/>
    <property type="match status" value="1"/>
</dbReference>
<dbReference type="PANTHER" id="PTHR30349">
    <property type="entry name" value="PHAGE INTEGRASE-RELATED"/>
    <property type="match status" value="1"/>
</dbReference>
<dbReference type="InterPro" id="IPR011010">
    <property type="entry name" value="DNA_brk_join_enz"/>
</dbReference>
<accession>A0A014PTE4</accession>
<dbReference type="AlphaFoldDB" id="A0A014PTE4"/>
<keyword evidence="3 5" id="KW-0238">DNA-binding</keyword>
<dbReference type="OrthoDB" id="7064909at2"/>
<dbReference type="GO" id="GO:0006310">
    <property type="term" value="P:DNA recombination"/>
    <property type="evidence" value="ECO:0007669"/>
    <property type="project" value="UniProtKB-KW"/>
</dbReference>
<comment type="similarity">
    <text evidence="1">Belongs to the 'phage' integrase family.</text>
</comment>
<dbReference type="PATRIC" id="fig|69222.5.peg.3883"/>
<dbReference type="Pfam" id="PF00589">
    <property type="entry name" value="Phage_integrase"/>
    <property type="match status" value="1"/>
</dbReference>
<dbReference type="GO" id="GO:0003677">
    <property type="term" value="F:DNA binding"/>
    <property type="evidence" value="ECO:0007669"/>
    <property type="project" value="UniProtKB-UniRule"/>
</dbReference>
<dbReference type="RefSeq" id="WP_034940303.1">
    <property type="nucleotide sequence ID" value="NZ_JFHN01000066.1"/>
</dbReference>
<dbReference type="Gene3D" id="1.10.150.130">
    <property type="match status" value="1"/>
</dbReference>
<dbReference type="InterPro" id="IPR044068">
    <property type="entry name" value="CB"/>
</dbReference>